<dbReference type="SMART" id="SM00382">
    <property type="entry name" value="AAA"/>
    <property type="match status" value="1"/>
</dbReference>
<feature type="compositionally biased region" description="Polar residues" evidence="1">
    <location>
        <begin position="1031"/>
        <end position="1046"/>
    </location>
</feature>
<feature type="domain" description="AAA+ ATPase" evidence="2">
    <location>
        <begin position="618"/>
        <end position="743"/>
    </location>
</feature>
<dbReference type="VEuPathDB" id="FungiDB:MMYC01_204297"/>
<gene>
    <name evidence="3" type="ORF">MMYC01_204297</name>
</gene>
<dbReference type="EMBL" id="LCTW02000100">
    <property type="protein sequence ID" value="KXX79003.1"/>
    <property type="molecule type" value="Genomic_DNA"/>
</dbReference>
<dbReference type="OrthoDB" id="10042665at2759"/>
<feature type="compositionally biased region" description="Basic and acidic residues" evidence="1">
    <location>
        <begin position="986"/>
        <end position="1016"/>
    </location>
</feature>
<proteinExistence type="predicted"/>
<reference evidence="3 4" key="1">
    <citation type="journal article" date="2016" name="Genome Announc.">
        <title>Genome Sequence of Madurella mycetomatis mm55, Isolated from a Human Mycetoma Case in Sudan.</title>
        <authorList>
            <person name="Smit S."/>
            <person name="Derks M.F."/>
            <person name="Bervoets S."/>
            <person name="Fahal A."/>
            <person name="van Leeuwen W."/>
            <person name="van Belkum A."/>
            <person name="van de Sande W.W."/>
        </authorList>
    </citation>
    <scope>NUCLEOTIDE SEQUENCE [LARGE SCALE GENOMIC DNA]</scope>
    <source>
        <strain evidence="4">mm55</strain>
    </source>
</reference>
<dbReference type="AlphaFoldDB" id="A0A175W5T6"/>
<dbReference type="Pfam" id="PF22942">
    <property type="entry name" value="DUF7025"/>
    <property type="match status" value="1"/>
</dbReference>
<organism evidence="3 4">
    <name type="scientific">Madurella mycetomatis</name>
    <dbReference type="NCBI Taxonomy" id="100816"/>
    <lineage>
        <taxon>Eukaryota</taxon>
        <taxon>Fungi</taxon>
        <taxon>Dikarya</taxon>
        <taxon>Ascomycota</taxon>
        <taxon>Pezizomycotina</taxon>
        <taxon>Sordariomycetes</taxon>
        <taxon>Sordariomycetidae</taxon>
        <taxon>Sordariales</taxon>
        <taxon>Sordariales incertae sedis</taxon>
        <taxon>Madurella</taxon>
    </lineage>
</organism>
<dbReference type="InterPro" id="IPR056599">
    <property type="entry name" value="AAA_lid_fung"/>
</dbReference>
<dbReference type="Gene3D" id="3.40.50.300">
    <property type="entry name" value="P-loop containing nucleotide triphosphate hydrolases"/>
    <property type="match status" value="1"/>
</dbReference>
<evidence type="ECO:0000259" key="2">
    <source>
        <dbReference type="SMART" id="SM00382"/>
    </source>
</evidence>
<dbReference type="InterPro" id="IPR003959">
    <property type="entry name" value="ATPase_AAA_core"/>
</dbReference>
<protein>
    <submittedName>
        <fullName evidence="3">Fidgetin-like protein 1</fullName>
    </submittedName>
</protein>
<feature type="region of interest" description="Disordered" evidence="1">
    <location>
        <begin position="872"/>
        <end position="1097"/>
    </location>
</feature>
<dbReference type="CDD" id="cd19481">
    <property type="entry name" value="RecA-like_protease"/>
    <property type="match status" value="1"/>
</dbReference>
<comment type="caution">
    <text evidence="3">The sequence shown here is derived from an EMBL/GenBank/DDBJ whole genome shotgun (WGS) entry which is preliminary data.</text>
</comment>
<name>A0A175W5T6_9PEZI</name>
<dbReference type="GO" id="GO:0005524">
    <property type="term" value="F:ATP binding"/>
    <property type="evidence" value="ECO:0007669"/>
    <property type="project" value="InterPro"/>
</dbReference>
<dbReference type="InterPro" id="IPR027417">
    <property type="entry name" value="P-loop_NTPase"/>
</dbReference>
<feature type="compositionally biased region" description="Gly residues" evidence="1">
    <location>
        <begin position="906"/>
        <end position="915"/>
    </location>
</feature>
<dbReference type="GO" id="GO:0016887">
    <property type="term" value="F:ATP hydrolysis activity"/>
    <property type="evidence" value="ECO:0007669"/>
    <property type="project" value="InterPro"/>
</dbReference>
<sequence length="1097" mass="124967">MGSRDHSVSSVPSSRSERDSRPTNGAGNDETEPAGKTGNSVSRRPSRQVNSGVRYYNFQGFYNRVEDDNWDYTIEALVARPVWAEDVNEEQARRSAISEGKLDDAVSHTIGVPMIFPPEKLGEGRKIQRVRIRSPTVLKLLAEISLWDDSSLLNEDNEEIVFGRPFRTFEYCHDGMKKKLAEMEVAEAEKTSKKGRSAEATDTPGAKAPVSELKIIDAPAEDPEVQRGVDAATPPRSTPLEDLRVFVAFVENSILPIWERFGRAEKGYLPKILYTEIPCLFKPGDLVYVAPPAKMSRGLYPSAVQTIFKVIYCVPRDLTHEFKNGKWDHGSLTETSVRLHCLDYDGESFKAIYHVVEFNDSFDDEREITSLPCYPLRFHPDYEALLKRHTEMGEWFRKCVEGGIRHLYYSGWTLVTSMLPGDDKEEPRMKEVGTDKEPSYIESDVVVDFKEATRHIPDWKTSDPPSFNAGCRGERDLACQMSYWPKNGGQHVHRYSEVFLVREDNIHSMDAVEFFKNDRWLQGKKLVDSTDWDPIDLAILPRRILGYVVRERKFARLDVQNFHHQRQGRQTTLDDIKMKDGHRNIIRSTVSSHFDKKEKEHNSIVPEYQPDVIQGKGKGVVILLHGAPGVGKTATAEAVAQEYKKPLFPITCGDLGTTPEVVENTLKNIFRYAHLWDCVLLLDEADVFLTQRDRTDVERNALVSVFLRVLEYYSGILFLTTNRVGALDEAFRSRIHVSLYYPHLSRGDTLAILKDNLNRLPRVEDVAEGEVAGPGHIQIQDKEIEEFVTSEFNRCYEKHNRGPWNGRQIRNAVQIASCLAFYEVQSKPQSKNVRAVLTATHFKTVAETTAEFDRYLREARRGDEAKLAHMHGDRFDGFDDQDHDDHDSHAPVEFEPMFPTRSPRGRGAGAPGPQGGRRSAGPQSASRQFHSPKVRSPNARSNQYSTPRRQRYADDDDLSHGALSDRRPTYRSYRSRTAEDDGDFGEYDHPEADYREPSGDSMDGRDVRGKRDRDVRMLAMSGDSREYRSNRPVQTGYSSRQANGSTPRRGADSHDEDEGHEPSPYHDRPRRGWEHEDDTHKPIALGDLPRKGSERRR</sequence>
<dbReference type="SUPFAM" id="SSF52540">
    <property type="entry name" value="P-loop containing nucleoside triphosphate hydrolases"/>
    <property type="match status" value="1"/>
</dbReference>
<dbReference type="InterPro" id="IPR054289">
    <property type="entry name" value="DUF7025"/>
</dbReference>
<feature type="compositionally biased region" description="Polar residues" evidence="1">
    <location>
        <begin position="938"/>
        <end position="947"/>
    </location>
</feature>
<dbReference type="InterPro" id="IPR003593">
    <property type="entry name" value="AAA+_ATPase"/>
</dbReference>
<evidence type="ECO:0000313" key="4">
    <source>
        <dbReference type="Proteomes" id="UP000078237"/>
    </source>
</evidence>
<feature type="compositionally biased region" description="Basic and acidic residues" evidence="1">
    <location>
        <begin position="1060"/>
        <end position="1081"/>
    </location>
</feature>
<feature type="compositionally biased region" description="Polar residues" evidence="1">
    <location>
        <begin position="37"/>
        <end position="48"/>
    </location>
</feature>
<evidence type="ECO:0000313" key="3">
    <source>
        <dbReference type="EMBL" id="KXX79003.1"/>
    </source>
</evidence>
<feature type="region of interest" description="Disordered" evidence="1">
    <location>
        <begin position="1"/>
        <end position="48"/>
    </location>
</feature>
<dbReference type="Pfam" id="PF00004">
    <property type="entry name" value="AAA"/>
    <property type="match status" value="1"/>
</dbReference>
<feature type="compositionally biased region" description="Basic and acidic residues" evidence="1">
    <location>
        <begin position="883"/>
        <end position="892"/>
    </location>
</feature>
<evidence type="ECO:0000256" key="1">
    <source>
        <dbReference type="SAM" id="MobiDB-lite"/>
    </source>
</evidence>
<dbReference type="PANTHER" id="PTHR46411:SF3">
    <property type="entry name" value="AAA+ ATPASE DOMAIN-CONTAINING PROTEIN"/>
    <property type="match status" value="1"/>
</dbReference>
<accession>A0A175W5T6</accession>
<dbReference type="Proteomes" id="UP000078237">
    <property type="component" value="Unassembled WGS sequence"/>
</dbReference>
<keyword evidence="4" id="KW-1185">Reference proteome</keyword>
<dbReference type="PANTHER" id="PTHR46411">
    <property type="entry name" value="FAMILY ATPASE, PUTATIVE-RELATED"/>
    <property type="match status" value="1"/>
</dbReference>
<dbReference type="Pfam" id="PF23232">
    <property type="entry name" value="AAA_lid_13"/>
    <property type="match status" value="1"/>
</dbReference>
<feature type="compositionally biased region" description="Basic and acidic residues" evidence="1">
    <location>
        <begin position="1088"/>
        <end position="1097"/>
    </location>
</feature>